<dbReference type="Proteomes" id="UP000000561">
    <property type="component" value="Chromosome 1"/>
</dbReference>
<dbReference type="KEGG" id="uma:UMAG_00754"/>
<evidence type="ECO:0000256" key="1">
    <source>
        <dbReference type="ARBA" id="ARBA00008060"/>
    </source>
</evidence>
<evidence type="ECO:0000313" key="6">
    <source>
        <dbReference type="Proteomes" id="UP000000561"/>
    </source>
</evidence>
<feature type="compositionally biased region" description="Low complexity" evidence="4">
    <location>
        <begin position="60"/>
        <end position="73"/>
    </location>
</feature>
<dbReference type="STRING" id="237631.A0A0D1E916"/>
<gene>
    <name evidence="5" type="ORF">UMAG_00754</name>
</gene>
<evidence type="ECO:0000313" key="5">
    <source>
        <dbReference type="EMBL" id="KIS72349.1"/>
    </source>
</evidence>
<feature type="compositionally biased region" description="Polar residues" evidence="4">
    <location>
        <begin position="1"/>
        <end position="29"/>
    </location>
</feature>
<accession>A0A0D1E916</accession>
<evidence type="ECO:0000256" key="2">
    <source>
        <dbReference type="ARBA" id="ARBA00022763"/>
    </source>
</evidence>
<keyword evidence="6" id="KW-1185">Reference proteome</keyword>
<dbReference type="VEuPathDB" id="FungiDB:UMAG_00754"/>
<dbReference type="OrthoDB" id="255837at2759"/>
<dbReference type="EMBL" id="CM003140">
    <property type="protein sequence ID" value="KIS72349.1"/>
    <property type="molecule type" value="Genomic_DNA"/>
</dbReference>
<proteinExistence type="inferred from homology"/>
<comment type="similarity">
    <text evidence="1">Belongs to the SWI5/SAE3 family.</text>
</comment>
<sequence>MRRSASPSKVNRSATPVQASVRSDSSSVLKTPFKPLSGLEGHRNLIASKPTSNQKIAPISSVAASSTSTSTAARELRTRSTTELQEEVADMQMILSEKLIAHNASRAEAGLAEQQPEQIVAEYIRLLTEYNSVKDAVQVIFDKIAEIEQLPSKDIHARYGVGNEAK</sequence>
<reference evidence="5 6" key="1">
    <citation type="journal article" date="2006" name="Nature">
        <title>Insights from the genome of the biotrophic fungal plant pathogen Ustilago maydis.</title>
        <authorList>
            <person name="Kamper J."/>
            <person name="Kahmann R."/>
            <person name="Bolker M."/>
            <person name="Ma L.J."/>
            <person name="Brefort T."/>
            <person name="Saville B.J."/>
            <person name="Banuett F."/>
            <person name="Kronstad J.W."/>
            <person name="Gold S.E."/>
            <person name="Muller O."/>
            <person name="Perlin M.H."/>
            <person name="Wosten H.A."/>
            <person name="de Vries R."/>
            <person name="Ruiz-Herrera J."/>
            <person name="Reynaga-Pena C.G."/>
            <person name="Snetselaar K."/>
            <person name="McCann M."/>
            <person name="Perez-Martin J."/>
            <person name="Feldbrugge M."/>
            <person name="Basse C.W."/>
            <person name="Steinberg G."/>
            <person name="Ibeas J.I."/>
            <person name="Holloman W."/>
            <person name="Guzman P."/>
            <person name="Farman M."/>
            <person name="Stajich J.E."/>
            <person name="Sentandreu R."/>
            <person name="Gonzalez-Prieto J.M."/>
            <person name="Kennell J.C."/>
            <person name="Molina L."/>
            <person name="Schirawski J."/>
            <person name="Mendoza-Mendoza A."/>
            <person name="Greilinger D."/>
            <person name="Munch K."/>
            <person name="Rossel N."/>
            <person name="Scherer M."/>
            <person name="Vranes M."/>
            <person name="Ladendorf O."/>
            <person name="Vincon V."/>
            <person name="Fuchs U."/>
            <person name="Sandrock B."/>
            <person name="Meng S."/>
            <person name="Ho E.C."/>
            <person name="Cahill M.J."/>
            <person name="Boyce K.J."/>
            <person name="Klose J."/>
            <person name="Klosterman S.J."/>
            <person name="Deelstra H.J."/>
            <person name="Ortiz-Castellanos L."/>
            <person name="Li W."/>
            <person name="Sanchez-Alonso P."/>
            <person name="Schreier P.H."/>
            <person name="Hauser-Hahn I."/>
            <person name="Vaupel M."/>
            <person name="Koopmann E."/>
            <person name="Friedrich G."/>
            <person name="Voss H."/>
            <person name="Schluter T."/>
            <person name="Margolis J."/>
            <person name="Platt D."/>
            <person name="Swimmer C."/>
            <person name="Gnirke A."/>
            <person name="Chen F."/>
            <person name="Vysotskaia V."/>
            <person name="Mannhaupt G."/>
            <person name="Guldener U."/>
            <person name="Munsterkotter M."/>
            <person name="Haase D."/>
            <person name="Oesterheld M."/>
            <person name="Mewes H.W."/>
            <person name="Mauceli E.W."/>
            <person name="DeCaprio D."/>
            <person name="Wade C.M."/>
            <person name="Butler J."/>
            <person name="Young S."/>
            <person name="Jaffe D.B."/>
            <person name="Calvo S."/>
            <person name="Nusbaum C."/>
            <person name="Galagan J."/>
            <person name="Birren B.W."/>
        </authorList>
    </citation>
    <scope>NUCLEOTIDE SEQUENCE [LARGE SCALE GENOMIC DNA]</scope>
    <source>
        <strain evidence="6">DSM 14603 / FGSC 9021 / UM521</strain>
    </source>
</reference>
<dbReference type="InParanoid" id="A0A0D1E916"/>
<evidence type="ECO:0000256" key="4">
    <source>
        <dbReference type="SAM" id="MobiDB-lite"/>
    </source>
</evidence>
<dbReference type="Pfam" id="PF07061">
    <property type="entry name" value="Swi5"/>
    <property type="match status" value="1"/>
</dbReference>
<dbReference type="GO" id="GO:0032798">
    <property type="term" value="C:Swi5-Sfr1 complex"/>
    <property type="evidence" value="ECO:0000318"/>
    <property type="project" value="GO_Central"/>
</dbReference>
<dbReference type="Gene3D" id="1.20.5.170">
    <property type="match status" value="1"/>
</dbReference>
<keyword evidence="2" id="KW-0227">DNA damage</keyword>
<dbReference type="PANTHER" id="PTHR28529:SF2">
    <property type="entry name" value="DNA REPAIR PROTEIN SWI5 HOMOLOG"/>
    <property type="match status" value="1"/>
</dbReference>
<dbReference type="AlphaFoldDB" id="A0A0D1E916"/>
<dbReference type="OMA" id="KDIHARY"/>
<dbReference type="GeneID" id="23561966"/>
<name>A0A0D1E916_MYCMD</name>
<organism evidence="5 6">
    <name type="scientific">Mycosarcoma maydis</name>
    <name type="common">Corn smut fungus</name>
    <name type="synonym">Ustilago maydis</name>
    <dbReference type="NCBI Taxonomy" id="5270"/>
    <lineage>
        <taxon>Eukaryota</taxon>
        <taxon>Fungi</taxon>
        <taxon>Dikarya</taxon>
        <taxon>Basidiomycota</taxon>
        <taxon>Ustilaginomycotina</taxon>
        <taxon>Ustilaginomycetes</taxon>
        <taxon>Ustilaginales</taxon>
        <taxon>Ustilaginaceae</taxon>
        <taxon>Mycosarcoma</taxon>
    </lineage>
</organism>
<keyword evidence="3" id="KW-0234">DNA repair</keyword>
<dbReference type="GO" id="GO:0000724">
    <property type="term" value="P:double-strand break repair via homologous recombination"/>
    <property type="evidence" value="ECO:0000318"/>
    <property type="project" value="GO_Central"/>
</dbReference>
<feature type="region of interest" description="Disordered" evidence="4">
    <location>
        <begin position="1"/>
        <end position="81"/>
    </location>
</feature>
<dbReference type="eggNOG" id="ENOG502RDRI">
    <property type="taxonomic scope" value="Eukaryota"/>
</dbReference>
<dbReference type="RefSeq" id="XP_011386533.1">
    <property type="nucleotide sequence ID" value="XM_011388231.1"/>
</dbReference>
<evidence type="ECO:0000256" key="3">
    <source>
        <dbReference type="ARBA" id="ARBA00023204"/>
    </source>
</evidence>
<dbReference type="PANTHER" id="PTHR28529">
    <property type="entry name" value="DNA REPAIR PROTEIN SWI5 HOMOLOG"/>
    <property type="match status" value="1"/>
</dbReference>
<protein>
    <submittedName>
        <fullName evidence="5">Uncharacterized protein</fullName>
    </submittedName>
</protein>
<dbReference type="InterPro" id="IPR010760">
    <property type="entry name" value="DNA-repair_Swi5"/>
</dbReference>